<keyword evidence="3" id="KW-0479">Metal-binding</keyword>
<evidence type="ECO:0000256" key="9">
    <source>
        <dbReference type="ARBA" id="ARBA00023125"/>
    </source>
</evidence>
<dbReference type="NCBIfam" id="TIGR01865">
    <property type="entry name" value="cas_Csn1"/>
    <property type="match status" value="1"/>
</dbReference>
<evidence type="ECO:0000259" key="11">
    <source>
        <dbReference type="PROSITE" id="PS51749"/>
    </source>
</evidence>
<organism evidence="12">
    <name type="scientific">human gut metagenome</name>
    <dbReference type="NCBI Taxonomy" id="408170"/>
    <lineage>
        <taxon>unclassified sequences</taxon>
        <taxon>metagenomes</taxon>
        <taxon>organismal metagenomes</taxon>
    </lineage>
</organism>
<dbReference type="GO" id="GO:0046872">
    <property type="term" value="F:metal ion binding"/>
    <property type="evidence" value="ECO:0007669"/>
    <property type="project" value="UniProtKB-KW"/>
</dbReference>
<feature type="non-terminal residue" evidence="12">
    <location>
        <position position="345"/>
    </location>
</feature>
<dbReference type="InterPro" id="IPR033114">
    <property type="entry name" value="HNH_CAS9"/>
</dbReference>
<dbReference type="GO" id="GO:0016787">
    <property type="term" value="F:hydrolase activity"/>
    <property type="evidence" value="ECO:0007669"/>
    <property type="project" value="UniProtKB-KW"/>
</dbReference>
<keyword evidence="5" id="KW-0378">Hydrolase</keyword>
<evidence type="ECO:0000256" key="3">
    <source>
        <dbReference type="ARBA" id="ARBA00022723"/>
    </source>
</evidence>
<dbReference type="AlphaFoldDB" id="K1S7J7"/>
<evidence type="ECO:0000256" key="8">
    <source>
        <dbReference type="ARBA" id="ARBA00023118"/>
    </source>
</evidence>
<evidence type="ECO:0000256" key="2">
    <source>
        <dbReference type="ARBA" id="ARBA00022722"/>
    </source>
</evidence>
<evidence type="ECO:0000256" key="5">
    <source>
        <dbReference type="ARBA" id="ARBA00022801"/>
    </source>
</evidence>
<feature type="non-terminal residue" evidence="12">
    <location>
        <position position="1"/>
    </location>
</feature>
<evidence type="ECO:0000256" key="7">
    <source>
        <dbReference type="ARBA" id="ARBA00022884"/>
    </source>
</evidence>
<dbReference type="Pfam" id="PF16592">
    <property type="entry name" value="Cas9_REC"/>
    <property type="match status" value="1"/>
</dbReference>
<dbReference type="GO" id="GO:0051607">
    <property type="term" value="P:defense response to virus"/>
    <property type="evidence" value="ECO:0007669"/>
    <property type="project" value="UniProtKB-KW"/>
</dbReference>
<keyword evidence="10" id="KW-0464">Manganese</keyword>
<dbReference type="GO" id="GO:0003723">
    <property type="term" value="F:RNA binding"/>
    <property type="evidence" value="ECO:0007669"/>
    <property type="project" value="UniProtKB-KW"/>
</dbReference>
<dbReference type="Pfam" id="PF13395">
    <property type="entry name" value="HNH_4"/>
    <property type="match status" value="1"/>
</dbReference>
<feature type="domain" description="HNH Cas9-type" evidence="11">
    <location>
        <begin position="174"/>
        <end position="332"/>
    </location>
</feature>
<keyword evidence="8" id="KW-0051">Antiviral defense</keyword>
<name>K1S7J7_9ZZZZ</name>
<keyword evidence="2" id="KW-0540">Nuclease</keyword>
<dbReference type="GO" id="GO:0004519">
    <property type="term" value="F:endonuclease activity"/>
    <property type="evidence" value="ECO:0007669"/>
    <property type="project" value="UniProtKB-KW"/>
</dbReference>
<evidence type="ECO:0000313" key="12">
    <source>
        <dbReference type="EMBL" id="EKC43461.1"/>
    </source>
</evidence>
<dbReference type="InterPro" id="IPR032240">
    <property type="entry name" value="Cas9_REC"/>
</dbReference>
<protein>
    <submittedName>
        <fullName evidence="12">CRISPR-associated protein, Csn1 family</fullName>
    </submittedName>
</protein>
<dbReference type="GO" id="GO:0003677">
    <property type="term" value="F:DNA binding"/>
    <property type="evidence" value="ECO:0007669"/>
    <property type="project" value="UniProtKB-KW"/>
</dbReference>
<sequence length="345" mass="40115">NGFLSENDVERIIERITVTTDKPRLVSWLKAEYSDLPAEDIRYISRLSYKDYGRLSAKLLTGCYELDTNTSEIGGRSIIDFMWAENINLMQILSDSYGYKSFIEEENKKYYTINPTGSIAQTLREMYVSPSVSRAIIRTMEIVKELRKITKKDPDKIFVEMARGGKPEEKGKRTSSRREQIEKLYDSAKAFVSDEDISHLRSQLGSLSDEQLRSEKYYLYFIQFGKCMYSGEAIDFSRLGDNHCYDIDHIFPQSKINDDSLHNKVLVKSQLNGEKSDDYPIKAEIRNKMHLLWKNLFYRDPKNPTDKVKYERLTRSTPFTEDELAGFIERQLVETRQSTKAVATL</sequence>
<evidence type="ECO:0000256" key="10">
    <source>
        <dbReference type="ARBA" id="ARBA00023211"/>
    </source>
</evidence>
<keyword evidence="9" id="KW-0238">DNA-binding</keyword>
<comment type="caution">
    <text evidence="12">The sequence shown here is derived from an EMBL/GenBank/DDBJ whole genome shotgun (WGS) entry which is preliminary data.</text>
</comment>
<evidence type="ECO:0000256" key="4">
    <source>
        <dbReference type="ARBA" id="ARBA00022759"/>
    </source>
</evidence>
<dbReference type="EMBL" id="AJWY01014541">
    <property type="protein sequence ID" value="EKC43461.1"/>
    <property type="molecule type" value="Genomic_DNA"/>
</dbReference>
<dbReference type="Gene3D" id="1.10.30.50">
    <property type="match status" value="1"/>
</dbReference>
<keyword evidence="6" id="KW-0460">Magnesium</keyword>
<evidence type="ECO:0000256" key="1">
    <source>
        <dbReference type="ARBA" id="ARBA00001946"/>
    </source>
</evidence>
<keyword evidence="7" id="KW-0694">RNA-binding</keyword>
<dbReference type="PROSITE" id="PS51749">
    <property type="entry name" value="HNH_CAS9"/>
    <property type="match status" value="1"/>
</dbReference>
<reference evidence="12" key="1">
    <citation type="journal article" date="2013" name="Environ. Microbiol.">
        <title>Microbiota from the distal guts of lean and obese adolescents exhibit partial functional redundancy besides clear differences in community structure.</title>
        <authorList>
            <person name="Ferrer M."/>
            <person name="Ruiz A."/>
            <person name="Lanza F."/>
            <person name="Haange S.B."/>
            <person name="Oberbach A."/>
            <person name="Till H."/>
            <person name="Bargiela R."/>
            <person name="Campoy C."/>
            <person name="Segura M.T."/>
            <person name="Richter M."/>
            <person name="von Bergen M."/>
            <person name="Seifert J."/>
            <person name="Suarez A."/>
        </authorList>
    </citation>
    <scope>NUCLEOTIDE SEQUENCE</scope>
</reference>
<accession>K1S7J7</accession>
<dbReference type="InterPro" id="IPR003615">
    <property type="entry name" value="HNH_nuc"/>
</dbReference>
<proteinExistence type="predicted"/>
<dbReference type="InterPro" id="IPR028629">
    <property type="entry name" value="Cas9"/>
</dbReference>
<keyword evidence="4" id="KW-0255">Endonuclease</keyword>
<comment type="cofactor">
    <cofactor evidence="1">
        <name>Mg(2+)</name>
        <dbReference type="ChEBI" id="CHEBI:18420"/>
    </cofactor>
</comment>
<evidence type="ECO:0000256" key="6">
    <source>
        <dbReference type="ARBA" id="ARBA00022842"/>
    </source>
</evidence>
<gene>
    <name evidence="12" type="ORF">LEA_21132</name>
</gene>